<dbReference type="InterPro" id="IPR036388">
    <property type="entry name" value="WH-like_DNA-bd_sf"/>
</dbReference>
<evidence type="ECO:0000313" key="2">
    <source>
        <dbReference type="EMBL" id="QHJ00360.1"/>
    </source>
</evidence>
<proteinExistence type="predicted"/>
<accession>A0A857JBC9</accession>
<name>A0A857JBC9_9BURK</name>
<dbReference type="EMBL" id="CP047650">
    <property type="protein sequence ID" value="QHJ00360.1"/>
    <property type="molecule type" value="Genomic_DNA"/>
</dbReference>
<dbReference type="Gene3D" id="1.10.10.10">
    <property type="entry name" value="Winged helix-like DNA-binding domain superfamily/Winged helix DNA-binding domain"/>
    <property type="match status" value="1"/>
</dbReference>
<dbReference type="RefSeq" id="WP_160554170.1">
    <property type="nucleotide sequence ID" value="NZ_CP047650.1"/>
</dbReference>
<organism evidence="2 3">
    <name type="scientific">Xylophilus rhododendri</name>
    <dbReference type="NCBI Taxonomy" id="2697032"/>
    <lineage>
        <taxon>Bacteria</taxon>
        <taxon>Pseudomonadati</taxon>
        <taxon>Pseudomonadota</taxon>
        <taxon>Betaproteobacteria</taxon>
        <taxon>Burkholderiales</taxon>
        <taxon>Xylophilus</taxon>
    </lineage>
</organism>
<protein>
    <submittedName>
        <fullName evidence="2">LysR family transcriptional regulator</fullName>
    </submittedName>
</protein>
<dbReference type="Proteomes" id="UP000464787">
    <property type="component" value="Chromosome"/>
</dbReference>
<feature type="domain" description="HTH lysR-type" evidence="1">
    <location>
        <begin position="26"/>
        <end position="85"/>
    </location>
</feature>
<keyword evidence="3" id="KW-1185">Reference proteome</keyword>
<dbReference type="Pfam" id="PF00126">
    <property type="entry name" value="HTH_1"/>
    <property type="match status" value="1"/>
</dbReference>
<evidence type="ECO:0000259" key="1">
    <source>
        <dbReference type="Pfam" id="PF00126"/>
    </source>
</evidence>
<dbReference type="InterPro" id="IPR051815">
    <property type="entry name" value="Molybdate_resp_trans_reg"/>
</dbReference>
<dbReference type="InterPro" id="IPR036390">
    <property type="entry name" value="WH_DNA-bd_sf"/>
</dbReference>
<dbReference type="PANTHER" id="PTHR30432:SF1">
    <property type="entry name" value="DNA-BINDING TRANSCRIPTIONAL DUAL REGULATOR MODE"/>
    <property type="match status" value="1"/>
</dbReference>
<sequence length="115" mass="12086">MQAKVQLRVRFLRDDSIALGPGKVDMLQAVALTGSISAAARQMGMSYKRAWTLIEEINQAFKSPAVAKSAGGSNGGGASLTPLGEELVKQYRALEDAARLAGAAHISAIHRLLAP</sequence>
<dbReference type="InterPro" id="IPR000847">
    <property type="entry name" value="LysR_HTH_N"/>
</dbReference>
<reference evidence="2 3" key="1">
    <citation type="submission" date="2020-01" db="EMBL/GenBank/DDBJ databases">
        <title>Genome sequencing of strain KACC 21265.</title>
        <authorList>
            <person name="Heo J."/>
            <person name="Kim S.-J."/>
            <person name="Kim J.-S."/>
            <person name="Hong S.-B."/>
            <person name="Kwon S.-W."/>
        </authorList>
    </citation>
    <scope>NUCLEOTIDE SEQUENCE [LARGE SCALE GENOMIC DNA]</scope>
    <source>
        <strain evidence="2 3">KACC 21265</strain>
    </source>
</reference>
<dbReference type="GO" id="GO:0003700">
    <property type="term" value="F:DNA-binding transcription factor activity"/>
    <property type="evidence" value="ECO:0007669"/>
    <property type="project" value="InterPro"/>
</dbReference>
<dbReference type="AlphaFoldDB" id="A0A857JBC9"/>
<gene>
    <name evidence="2" type="ORF">GT347_21690</name>
</gene>
<dbReference type="KEGG" id="xyk:GT347_21690"/>
<evidence type="ECO:0000313" key="3">
    <source>
        <dbReference type="Proteomes" id="UP000464787"/>
    </source>
</evidence>
<dbReference type="PANTHER" id="PTHR30432">
    <property type="entry name" value="TRANSCRIPTIONAL REGULATOR MODE"/>
    <property type="match status" value="1"/>
</dbReference>
<dbReference type="SUPFAM" id="SSF46785">
    <property type="entry name" value="Winged helix' DNA-binding domain"/>
    <property type="match status" value="1"/>
</dbReference>